<proteinExistence type="predicted"/>
<feature type="compositionally biased region" description="Pro residues" evidence="1">
    <location>
        <begin position="78"/>
        <end position="91"/>
    </location>
</feature>
<sequence length="527" mass="56061">MAHADTPRALSRPFRLRAEPCSSPLPRPPPPHPQTPRHSHLSVPIHPVPSQPLPRFQFNHCFHRESPRSEAVSIAGVPPTPHPTPPAPRPTLSPGLSAEHSRAELNGGLDAPAQLRFHKAGGGATNPNKIQPAAVGDFPMIRGRNDPGPDRDVDGESKETTGVAGLPNLASPRKIAPLGSDLAWRTILGSVVDVEGVGDIGVARVLQEVWKRGAGDVQHLRRLVPDRPSLPRRANHHALLAGVDGPQNLYNLTLRSWEPAIFSGLVASFVADNPTTTPPPPPRPNPIPALGARLDTVLANVSSVYGCSTPTKELDLSHWMNVTLGAVRSLLSGAGPVVFEIGGEQDKEQRRSSTSRPDERDSAKGIDDLIAAMEGGREAHERQLVAQAQAAMSLMPPPPDARPVITGQAKVTENRLHLPTPETDTSDSPASWMGSFQPPLRDSGASLFNPTTSNALSSNSVPTSTEVAHTKSGRGAHTKPAMQLALPTAQFIAPPPTSPSFRDLQKPKVAVWKGDLEIKATLCGGFA</sequence>
<feature type="compositionally biased region" description="Basic and acidic residues" evidence="1">
    <location>
        <begin position="143"/>
        <end position="159"/>
    </location>
</feature>
<dbReference type="AlphaFoldDB" id="A0A427XMS8"/>
<feature type="region of interest" description="Disordered" evidence="1">
    <location>
        <begin position="1"/>
        <end position="50"/>
    </location>
</feature>
<feature type="compositionally biased region" description="Basic and acidic residues" evidence="1">
    <location>
        <begin position="344"/>
        <end position="365"/>
    </location>
</feature>
<reference evidence="2 3" key="1">
    <citation type="submission" date="2018-11" db="EMBL/GenBank/DDBJ databases">
        <title>Genome sequence of Saitozyma podzolica DSM 27192.</title>
        <authorList>
            <person name="Aliyu H."/>
            <person name="Gorte O."/>
            <person name="Ochsenreither K."/>
        </authorList>
    </citation>
    <scope>NUCLEOTIDE SEQUENCE [LARGE SCALE GENOMIC DNA]</scope>
    <source>
        <strain evidence="2 3">DSM 27192</strain>
    </source>
</reference>
<feature type="region of interest" description="Disordered" evidence="1">
    <location>
        <begin position="67"/>
        <end position="99"/>
    </location>
</feature>
<dbReference type="Proteomes" id="UP000279259">
    <property type="component" value="Unassembled WGS sequence"/>
</dbReference>
<dbReference type="STRING" id="1890683.A0A427XMS8"/>
<protein>
    <submittedName>
        <fullName evidence="2">Uncharacterized protein</fullName>
    </submittedName>
</protein>
<name>A0A427XMS8_9TREE</name>
<keyword evidence="3" id="KW-1185">Reference proteome</keyword>
<feature type="region of interest" description="Disordered" evidence="1">
    <location>
        <begin position="122"/>
        <end position="168"/>
    </location>
</feature>
<evidence type="ECO:0000256" key="1">
    <source>
        <dbReference type="SAM" id="MobiDB-lite"/>
    </source>
</evidence>
<comment type="caution">
    <text evidence="2">The sequence shown here is derived from an EMBL/GenBank/DDBJ whole genome shotgun (WGS) entry which is preliminary data.</text>
</comment>
<organism evidence="2 3">
    <name type="scientific">Saitozyma podzolica</name>
    <dbReference type="NCBI Taxonomy" id="1890683"/>
    <lineage>
        <taxon>Eukaryota</taxon>
        <taxon>Fungi</taxon>
        <taxon>Dikarya</taxon>
        <taxon>Basidiomycota</taxon>
        <taxon>Agaricomycotina</taxon>
        <taxon>Tremellomycetes</taxon>
        <taxon>Tremellales</taxon>
        <taxon>Trimorphomycetaceae</taxon>
        <taxon>Saitozyma</taxon>
    </lineage>
</organism>
<evidence type="ECO:0000313" key="2">
    <source>
        <dbReference type="EMBL" id="RSH80072.1"/>
    </source>
</evidence>
<evidence type="ECO:0000313" key="3">
    <source>
        <dbReference type="Proteomes" id="UP000279259"/>
    </source>
</evidence>
<accession>A0A427XMS8</accession>
<feature type="compositionally biased region" description="Pro residues" evidence="1">
    <location>
        <begin position="23"/>
        <end position="34"/>
    </location>
</feature>
<feature type="compositionally biased region" description="Polar residues" evidence="1">
    <location>
        <begin position="453"/>
        <end position="467"/>
    </location>
</feature>
<gene>
    <name evidence="2" type="ORF">EHS25_007341</name>
</gene>
<dbReference type="OrthoDB" id="2592275at2759"/>
<feature type="region of interest" description="Disordered" evidence="1">
    <location>
        <begin position="341"/>
        <end position="365"/>
    </location>
</feature>
<dbReference type="EMBL" id="RSCD01000038">
    <property type="protein sequence ID" value="RSH80072.1"/>
    <property type="molecule type" value="Genomic_DNA"/>
</dbReference>
<feature type="region of interest" description="Disordered" evidence="1">
    <location>
        <begin position="453"/>
        <end position="477"/>
    </location>
</feature>